<comment type="caution">
    <text evidence="4">The sequence shown here is derived from an EMBL/GenBank/DDBJ whole genome shotgun (WGS) entry which is preliminary data.</text>
</comment>
<accession>A0A7C9VF18</accession>
<dbReference type="Gene3D" id="3.20.20.140">
    <property type="entry name" value="Metal-dependent hydrolases"/>
    <property type="match status" value="1"/>
</dbReference>
<dbReference type="RefSeq" id="WP_165120869.1">
    <property type="nucleotide sequence ID" value="NZ_JAAKZG010000016.1"/>
</dbReference>
<dbReference type="InterPro" id="IPR006680">
    <property type="entry name" value="Amidohydro-rel"/>
</dbReference>
<dbReference type="GO" id="GO:0016787">
    <property type="term" value="F:hydrolase activity"/>
    <property type="evidence" value="ECO:0007669"/>
    <property type="project" value="UniProtKB-KW"/>
</dbReference>
<evidence type="ECO:0000256" key="1">
    <source>
        <dbReference type="ARBA" id="ARBA00006745"/>
    </source>
</evidence>
<dbReference type="Proteomes" id="UP000481252">
    <property type="component" value="Unassembled WGS sequence"/>
</dbReference>
<dbReference type="EMBL" id="JAAKZG010000016">
    <property type="protein sequence ID" value="NGN44487.1"/>
    <property type="molecule type" value="Genomic_DNA"/>
</dbReference>
<name>A0A7C9VF18_9HYPH</name>
<keyword evidence="5" id="KW-1185">Reference proteome</keyword>
<dbReference type="PANTHER" id="PTHR43794">
    <property type="entry name" value="AMINOHYDROLASE SSNA-RELATED"/>
    <property type="match status" value="1"/>
</dbReference>
<evidence type="ECO:0000313" key="5">
    <source>
        <dbReference type="Proteomes" id="UP000481252"/>
    </source>
</evidence>
<dbReference type="SUPFAM" id="SSF51556">
    <property type="entry name" value="Metallo-dependent hydrolases"/>
    <property type="match status" value="1"/>
</dbReference>
<keyword evidence="2 4" id="KW-0378">Hydrolase</keyword>
<feature type="domain" description="Amidohydrolase-related" evidence="3">
    <location>
        <begin position="50"/>
        <end position="378"/>
    </location>
</feature>
<comment type="similarity">
    <text evidence="1">Belongs to the metallo-dependent hydrolases superfamily. ATZ/TRZ family.</text>
</comment>
<reference evidence="4 5" key="1">
    <citation type="submission" date="2020-02" db="EMBL/GenBank/DDBJ databases">
        <title>Genome sequence of the type strain CGMCC 1.15528 of Mesorhizobium zhangyense.</title>
        <authorList>
            <person name="Gao J."/>
            <person name="Sun J."/>
        </authorList>
    </citation>
    <scope>NUCLEOTIDE SEQUENCE [LARGE SCALE GENOMIC DNA]</scope>
    <source>
        <strain evidence="4 5">CGMCC 1.15528</strain>
    </source>
</reference>
<protein>
    <submittedName>
        <fullName evidence="4">Amidohydrolase family protein</fullName>
    </submittedName>
</protein>
<dbReference type="InterPro" id="IPR050287">
    <property type="entry name" value="MTA/SAH_deaminase"/>
</dbReference>
<dbReference type="Pfam" id="PF01979">
    <property type="entry name" value="Amidohydro_1"/>
    <property type="match status" value="1"/>
</dbReference>
<evidence type="ECO:0000256" key="2">
    <source>
        <dbReference type="ARBA" id="ARBA00022801"/>
    </source>
</evidence>
<evidence type="ECO:0000259" key="3">
    <source>
        <dbReference type="Pfam" id="PF01979"/>
    </source>
</evidence>
<dbReference type="InterPro" id="IPR032466">
    <property type="entry name" value="Metal_Hydrolase"/>
</dbReference>
<gene>
    <name evidence="4" type="ORF">G6N74_25795</name>
</gene>
<proteinExistence type="inferred from homology"/>
<dbReference type="PANTHER" id="PTHR43794:SF11">
    <property type="entry name" value="AMIDOHYDROLASE-RELATED DOMAIN-CONTAINING PROTEIN"/>
    <property type="match status" value="1"/>
</dbReference>
<evidence type="ECO:0000313" key="4">
    <source>
        <dbReference type="EMBL" id="NGN44487.1"/>
    </source>
</evidence>
<organism evidence="4 5">
    <name type="scientific">Mesorhizobium zhangyense</name>
    <dbReference type="NCBI Taxonomy" id="1776730"/>
    <lineage>
        <taxon>Bacteria</taxon>
        <taxon>Pseudomonadati</taxon>
        <taxon>Pseudomonadota</taxon>
        <taxon>Alphaproteobacteria</taxon>
        <taxon>Hyphomicrobiales</taxon>
        <taxon>Phyllobacteriaceae</taxon>
        <taxon>Mesorhizobium</taxon>
    </lineage>
</organism>
<dbReference type="AlphaFoldDB" id="A0A7C9VF18"/>
<sequence length="466" mass="50788">MTSSASEAVPGRVLDLPGRQRAARVDDLTALLPQGASRPAIGDLLMAAPFNAHDHGYGLRTLDFGSVDDALEAWIPSLRLRPRTDPYLETLVAFARMAKGGIAGTIHCHNSLNADRLMEETLAVVRAAGDVGILLGLSCPLFDFDAWAYDGGPERLKPYLSEADWNGLSRTIPRYAPVEAQIAAVDAVAAANSNPLVSVQYGPIGPQWCSNALLEGIAEASALNGRRIHMHLLESPRQRQWLDRRFPQGIVTYLDDIGFLSPRLAVAHGVQLRPDEYALLAERGVQLASNPTANLRLRSGIAPLRDAVAKGLKFGIGLDGTGMDDDQDLWREMRVAYLLQGDRELTRGFSAAALFHAATSTATDIIGAGKRSDRVVVDYEKLIEDSLFDDVDEAEVLLARMTAGHVRALYVEGREIVAAGRLMTVDFNAARQELMAQARADMPRLRQERGRVRALAEASRAYYAGW</sequence>